<keyword evidence="2" id="KW-1185">Reference proteome</keyword>
<accession>A0A345PEF2</accession>
<organism evidence="1 2">
    <name type="scientific">Oceanobacillus zhaokaii</name>
    <dbReference type="NCBI Taxonomy" id="2052660"/>
    <lineage>
        <taxon>Bacteria</taxon>
        <taxon>Bacillati</taxon>
        <taxon>Bacillota</taxon>
        <taxon>Bacilli</taxon>
        <taxon>Bacillales</taxon>
        <taxon>Bacillaceae</taxon>
        <taxon>Oceanobacillus</taxon>
    </lineage>
</organism>
<reference evidence="2" key="1">
    <citation type="submission" date="2017-11" db="EMBL/GenBank/DDBJ databases">
        <authorList>
            <person name="Zhu W."/>
        </authorList>
    </citation>
    <scope>NUCLEOTIDE SEQUENCE [LARGE SCALE GENOMIC DNA]</scope>
    <source>
        <strain evidence="2">160</strain>
    </source>
</reference>
<dbReference type="AlphaFoldDB" id="A0A345PEF2"/>
<proteinExistence type="predicted"/>
<dbReference type="KEGG" id="ocn:CUC15_05315"/>
<evidence type="ECO:0000313" key="2">
    <source>
        <dbReference type="Proteomes" id="UP000253908"/>
    </source>
</evidence>
<evidence type="ECO:0000313" key="1">
    <source>
        <dbReference type="EMBL" id="AXI08382.1"/>
    </source>
</evidence>
<protein>
    <submittedName>
        <fullName evidence="1">Uncharacterized protein</fullName>
    </submittedName>
</protein>
<sequence>MKFLPINQGSSILTSFYQLQKSIINKGLGNWYKSLSSIYLAWEILPQILQKNRAMIILQDRSKQNKRRVYEDA</sequence>
<dbReference type="Proteomes" id="UP000253908">
    <property type="component" value="Chromosome"/>
</dbReference>
<dbReference type="EMBL" id="CP024848">
    <property type="protein sequence ID" value="AXI08382.1"/>
    <property type="molecule type" value="Genomic_DNA"/>
</dbReference>
<gene>
    <name evidence="1" type="ORF">CUC15_05315</name>
</gene>
<name>A0A345PEF2_9BACI</name>